<gene>
    <name evidence="2" type="ORF">GALL_490080</name>
</gene>
<feature type="region of interest" description="Disordered" evidence="1">
    <location>
        <begin position="95"/>
        <end position="167"/>
    </location>
</feature>
<accession>A0A1J5PNQ0</accession>
<feature type="compositionally biased region" description="Basic and acidic residues" evidence="1">
    <location>
        <begin position="95"/>
        <end position="122"/>
    </location>
</feature>
<protein>
    <submittedName>
        <fullName evidence="2">Uncharacterized protein</fullName>
    </submittedName>
</protein>
<feature type="compositionally biased region" description="Basic and acidic residues" evidence="1">
    <location>
        <begin position="133"/>
        <end position="159"/>
    </location>
</feature>
<dbReference type="EMBL" id="MLJW01004754">
    <property type="protein sequence ID" value="OIQ69391.1"/>
    <property type="molecule type" value="Genomic_DNA"/>
</dbReference>
<feature type="compositionally biased region" description="Basic and acidic residues" evidence="1">
    <location>
        <begin position="196"/>
        <end position="217"/>
    </location>
</feature>
<feature type="region of interest" description="Disordered" evidence="1">
    <location>
        <begin position="179"/>
        <end position="217"/>
    </location>
</feature>
<sequence>MDHGEGVEHGIDDIDNHQEKRGGRQHGQRDRPEPLDRPRAVDGCRLAQAGGDGLQARDEEQEVIADLLPRGGNHHQDHRIACFQRMVPVIADHREHIGKQADRRVEHEPPHDPGDGRGDRVGPDQQRGVNRCAADHAVHRQRKDQRDPQRKDGHRDGKHQGNLQRVQVIGVLEQRAVVGQTDEQGLKPESILPKEGLPDRLTRGPKEKDRRYSKLGE</sequence>
<organism evidence="2">
    <name type="scientific">mine drainage metagenome</name>
    <dbReference type="NCBI Taxonomy" id="410659"/>
    <lineage>
        <taxon>unclassified sequences</taxon>
        <taxon>metagenomes</taxon>
        <taxon>ecological metagenomes</taxon>
    </lineage>
</organism>
<dbReference type="AlphaFoldDB" id="A0A1J5PNQ0"/>
<comment type="caution">
    <text evidence="2">The sequence shown here is derived from an EMBL/GenBank/DDBJ whole genome shotgun (WGS) entry which is preliminary data.</text>
</comment>
<feature type="compositionally biased region" description="Basic and acidic residues" evidence="1">
    <location>
        <begin position="1"/>
        <end position="42"/>
    </location>
</feature>
<reference evidence="2" key="1">
    <citation type="submission" date="2016-10" db="EMBL/GenBank/DDBJ databases">
        <title>Sequence of Gallionella enrichment culture.</title>
        <authorList>
            <person name="Poehlein A."/>
            <person name="Muehling M."/>
            <person name="Daniel R."/>
        </authorList>
    </citation>
    <scope>NUCLEOTIDE SEQUENCE</scope>
</reference>
<name>A0A1J5PNQ0_9ZZZZ</name>
<evidence type="ECO:0000313" key="2">
    <source>
        <dbReference type="EMBL" id="OIQ69391.1"/>
    </source>
</evidence>
<proteinExistence type="predicted"/>
<feature type="region of interest" description="Disordered" evidence="1">
    <location>
        <begin position="1"/>
        <end position="65"/>
    </location>
</feature>
<evidence type="ECO:0000256" key="1">
    <source>
        <dbReference type="SAM" id="MobiDB-lite"/>
    </source>
</evidence>